<dbReference type="EC" id="4.2.1.59" evidence="2"/>
<reference evidence="2 3" key="1">
    <citation type="submission" date="2019-02" db="EMBL/GenBank/DDBJ databases">
        <title>Deep-cultivation of Planctomycetes and their phenomic and genomic characterization uncovers novel biology.</title>
        <authorList>
            <person name="Wiegand S."/>
            <person name="Jogler M."/>
            <person name="Boedeker C."/>
            <person name="Pinto D."/>
            <person name="Vollmers J."/>
            <person name="Rivas-Marin E."/>
            <person name="Kohn T."/>
            <person name="Peeters S.H."/>
            <person name="Heuer A."/>
            <person name="Rast P."/>
            <person name="Oberbeckmann S."/>
            <person name="Bunk B."/>
            <person name="Jeske O."/>
            <person name="Meyerdierks A."/>
            <person name="Storesund J.E."/>
            <person name="Kallscheuer N."/>
            <person name="Luecker S."/>
            <person name="Lage O.M."/>
            <person name="Pohl T."/>
            <person name="Merkel B.J."/>
            <person name="Hornburger P."/>
            <person name="Mueller R.-W."/>
            <person name="Bruemmer F."/>
            <person name="Labrenz M."/>
            <person name="Spormann A.M."/>
            <person name="Op Den Camp H."/>
            <person name="Overmann J."/>
            <person name="Amann R."/>
            <person name="Jetten M.S.M."/>
            <person name="Mascher T."/>
            <person name="Medema M.H."/>
            <person name="Devos D.P."/>
            <person name="Kaster A.-K."/>
            <person name="Ovreas L."/>
            <person name="Rohde M."/>
            <person name="Galperin M.Y."/>
            <person name="Jogler C."/>
        </authorList>
    </citation>
    <scope>NUCLEOTIDE SEQUENCE [LARGE SCALE GENOMIC DNA]</scope>
    <source>
        <strain evidence="2 3">Pla100</strain>
    </source>
</reference>
<dbReference type="Pfam" id="PF07977">
    <property type="entry name" value="FabA"/>
    <property type="match status" value="1"/>
</dbReference>
<organism evidence="2 3">
    <name type="scientific">Neorhodopirellula pilleata</name>
    <dbReference type="NCBI Taxonomy" id="2714738"/>
    <lineage>
        <taxon>Bacteria</taxon>
        <taxon>Pseudomonadati</taxon>
        <taxon>Planctomycetota</taxon>
        <taxon>Planctomycetia</taxon>
        <taxon>Pirellulales</taxon>
        <taxon>Pirellulaceae</taxon>
        <taxon>Neorhodopirellula</taxon>
    </lineage>
</organism>
<dbReference type="Gene3D" id="3.10.129.10">
    <property type="entry name" value="Hotdog Thioesterase"/>
    <property type="match status" value="1"/>
</dbReference>
<dbReference type="Proteomes" id="UP000316213">
    <property type="component" value="Unassembled WGS sequence"/>
</dbReference>
<dbReference type="InterPro" id="IPR013114">
    <property type="entry name" value="FabA_FabZ"/>
</dbReference>
<dbReference type="AlphaFoldDB" id="A0A5C6AQW4"/>
<keyword evidence="1 2" id="KW-0456">Lyase</keyword>
<accession>A0A5C6AQW4</accession>
<sequence>MRWFWVDRFTEFVSGSHAKGIKNVALDEEVLDGYSLGYPVLPPTLIIEGLAQLGGILVHEKFQFTKRVVLAKVGSVKYYAPAKPGDTLIYHVELQRTQELGATITGTSHCDGVLQAEAELMFAFLEEGHLVDGPLFHPGDLRAMLRLMNFFHVAKTADGQPVPFYPNL</sequence>
<dbReference type="GO" id="GO:0019171">
    <property type="term" value="F:(3R)-hydroxyacyl-[acyl-carrier-protein] dehydratase activity"/>
    <property type="evidence" value="ECO:0007669"/>
    <property type="project" value="UniProtKB-EC"/>
</dbReference>
<name>A0A5C6AQW4_9BACT</name>
<keyword evidence="3" id="KW-1185">Reference proteome</keyword>
<evidence type="ECO:0000256" key="1">
    <source>
        <dbReference type="ARBA" id="ARBA00023239"/>
    </source>
</evidence>
<evidence type="ECO:0000313" key="3">
    <source>
        <dbReference type="Proteomes" id="UP000316213"/>
    </source>
</evidence>
<dbReference type="EMBL" id="SJPM01000002">
    <property type="protein sequence ID" value="TWU01948.1"/>
    <property type="molecule type" value="Genomic_DNA"/>
</dbReference>
<dbReference type="OrthoDB" id="270809at2"/>
<dbReference type="PANTHER" id="PTHR30272:SF1">
    <property type="entry name" value="3-HYDROXYACYL-[ACYL-CARRIER-PROTEIN] DEHYDRATASE"/>
    <property type="match status" value="1"/>
</dbReference>
<dbReference type="RefSeq" id="WP_146577150.1">
    <property type="nucleotide sequence ID" value="NZ_SJPM01000002.1"/>
</dbReference>
<protein>
    <submittedName>
        <fullName evidence="2">3-hydroxyacyl-[acyl-carrier-protein] dehydratase FabZ</fullName>
        <ecNumber evidence="2">4.2.1.59</ecNumber>
    </submittedName>
</protein>
<dbReference type="PANTHER" id="PTHR30272">
    <property type="entry name" value="3-HYDROXYACYL-[ACYL-CARRIER-PROTEIN] DEHYDRATASE"/>
    <property type="match status" value="1"/>
</dbReference>
<comment type="caution">
    <text evidence="2">The sequence shown here is derived from an EMBL/GenBank/DDBJ whole genome shotgun (WGS) entry which is preliminary data.</text>
</comment>
<dbReference type="CDD" id="cd01288">
    <property type="entry name" value="FabZ"/>
    <property type="match status" value="1"/>
</dbReference>
<proteinExistence type="predicted"/>
<dbReference type="SUPFAM" id="SSF54637">
    <property type="entry name" value="Thioesterase/thiol ester dehydrase-isomerase"/>
    <property type="match status" value="1"/>
</dbReference>
<evidence type="ECO:0000313" key="2">
    <source>
        <dbReference type="EMBL" id="TWU01948.1"/>
    </source>
</evidence>
<gene>
    <name evidence="2" type="primary">fabZ_4</name>
    <name evidence="2" type="ORF">Pla100_16840</name>
</gene>
<dbReference type="InterPro" id="IPR029069">
    <property type="entry name" value="HotDog_dom_sf"/>
</dbReference>